<keyword evidence="3" id="KW-1185">Reference proteome</keyword>
<dbReference type="AlphaFoldDB" id="A0ABC8SI72"/>
<comment type="caution">
    <text evidence="2">The sequence shown here is derived from an EMBL/GenBank/DDBJ whole genome shotgun (WGS) entry which is preliminary data.</text>
</comment>
<gene>
    <name evidence="2" type="ORF">ILEXP_LOCUS25438</name>
</gene>
<protein>
    <submittedName>
        <fullName evidence="2">Uncharacterized protein</fullName>
    </submittedName>
</protein>
<name>A0ABC8SI72_9AQUA</name>
<evidence type="ECO:0000313" key="2">
    <source>
        <dbReference type="EMBL" id="CAK9156884.1"/>
    </source>
</evidence>
<sequence>MYADRVEAGTNRSVKERLNGNAAGDSGRGEQRQDDDKWEHDLYENDESQISNRRVGAKDLRLKLQKKNAEQATRSVRGSVRDLREKLSGIAYSQPVSTDPPRPKPMLEGHNFVRKSVTVEAPVPETKKIASSVTKKKTQQKAEISELSCLC</sequence>
<organism evidence="2 3">
    <name type="scientific">Ilex paraguariensis</name>
    <name type="common">yerba mate</name>
    <dbReference type="NCBI Taxonomy" id="185542"/>
    <lineage>
        <taxon>Eukaryota</taxon>
        <taxon>Viridiplantae</taxon>
        <taxon>Streptophyta</taxon>
        <taxon>Embryophyta</taxon>
        <taxon>Tracheophyta</taxon>
        <taxon>Spermatophyta</taxon>
        <taxon>Magnoliopsida</taxon>
        <taxon>eudicotyledons</taxon>
        <taxon>Gunneridae</taxon>
        <taxon>Pentapetalae</taxon>
        <taxon>asterids</taxon>
        <taxon>campanulids</taxon>
        <taxon>Aquifoliales</taxon>
        <taxon>Aquifoliaceae</taxon>
        <taxon>Ilex</taxon>
    </lineage>
</organism>
<evidence type="ECO:0000313" key="3">
    <source>
        <dbReference type="Proteomes" id="UP001642360"/>
    </source>
</evidence>
<accession>A0ABC8SI72</accession>
<feature type="region of interest" description="Disordered" evidence="1">
    <location>
        <begin position="1"/>
        <end position="50"/>
    </location>
</feature>
<dbReference type="Proteomes" id="UP001642360">
    <property type="component" value="Unassembled WGS sequence"/>
</dbReference>
<proteinExistence type="predicted"/>
<reference evidence="2 3" key="1">
    <citation type="submission" date="2024-02" db="EMBL/GenBank/DDBJ databases">
        <authorList>
            <person name="Vignale AGUSTIN F."/>
            <person name="Sosa J E."/>
            <person name="Modenutti C."/>
        </authorList>
    </citation>
    <scope>NUCLEOTIDE SEQUENCE [LARGE SCALE GENOMIC DNA]</scope>
</reference>
<feature type="compositionally biased region" description="Basic and acidic residues" evidence="1">
    <location>
        <begin position="1"/>
        <end position="18"/>
    </location>
</feature>
<feature type="compositionally biased region" description="Basic and acidic residues" evidence="1">
    <location>
        <begin position="27"/>
        <end position="43"/>
    </location>
</feature>
<evidence type="ECO:0000256" key="1">
    <source>
        <dbReference type="SAM" id="MobiDB-lite"/>
    </source>
</evidence>
<dbReference type="EMBL" id="CAUOFW020002922">
    <property type="protein sequence ID" value="CAK9156884.1"/>
    <property type="molecule type" value="Genomic_DNA"/>
</dbReference>